<evidence type="ECO:0000256" key="1">
    <source>
        <dbReference type="ARBA" id="ARBA00004123"/>
    </source>
</evidence>
<proteinExistence type="inferred from homology"/>
<evidence type="ECO:0000313" key="18">
    <source>
        <dbReference type="EMBL" id="TKA28665.1"/>
    </source>
</evidence>
<dbReference type="InterPro" id="IPR014014">
    <property type="entry name" value="RNA_helicase_DEAD_Q_motif"/>
</dbReference>
<feature type="domain" description="Helicase C-terminal" evidence="16">
    <location>
        <begin position="806"/>
        <end position="954"/>
    </location>
</feature>
<dbReference type="Pfam" id="PF00271">
    <property type="entry name" value="Helicase_C"/>
    <property type="match status" value="1"/>
</dbReference>
<evidence type="ECO:0000259" key="17">
    <source>
        <dbReference type="PROSITE" id="PS51195"/>
    </source>
</evidence>
<comment type="function">
    <text evidence="10">ATP-dependent RNA helicase involved spliceosome assembly and in nuclear splicing. Catalyzes an ATP-dependent conformational change of U2 snRNP. Bridges U1 and U2 snRNPs and enables stable U2 snRNP association with intron RNA.</text>
</comment>
<dbReference type="SMART" id="SM00490">
    <property type="entry name" value="HELICc"/>
    <property type="match status" value="1"/>
</dbReference>
<dbReference type="InterPro" id="IPR000629">
    <property type="entry name" value="RNA-helicase_DEAD-box_CS"/>
</dbReference>
<dbReference type="CDD" id="cd17953">
    <property type="entry name" value="DEADc_DDX46"/>
    <property type="match status" value="1"/>
</dbReference>
<dbReference type="PROSITE" id="PS51194">
    <property type="entry name" value="HELICASE_CTER"/>
    <property type="match status" value="1"/>
</dbReference>
<evidence type="ECO:0000313" key="19">
    <source>
        <dbReference type="Proteomes" id="UP000308549"/>
    </source>
</evidence>
<feature type="short sequence motif" description="Q motif" evidence="13">
    <location>
        <begin position="570"/>
        <end position="598"/>
    </location>
</feature>
<dbReference type="GO" id="GO:0008380">
    <property type="term" value="P:RNA splicing"/>
    <property type="evidence" value="ECO:0007669"/>
    <property type="project" value="UniProtKB-KW"/>
</dbReference>
<dbReference type="EC" id="3.6.4.13" evidence="2"/>
<dbReference type="Proteomes" id="UP000308549">
    <property type="component" value="Unassembled WGS sequence"/>
</dbReference>
<dbReference type="InterPro" id="IPR011545">
    <property type="entry name" value="DEAD/DEAH_box_helicase_dom"/>
</dbReference>
<comment type="caution">
    <text evidence="18">The sequence shown here is derived from an EMBL/GenBank/DDBJ whole genome shotgun (WGS) entry which is preliminary data.</text>
</comment>
<keyword evidence="9" id="KW-0539">Nucleus</keyword>
<feature type="compositionally biased region" description="Basic and acidic residues" evidence="14">
    <location>
        <begin position="1008"/>
        <end position="1022"/>
    </location>
</feature>
<dbReference type="GO" id="GO:0003724">
    <property type="term" value="F:RNA helicase activity"/>
    <property type="evidence" value="ECO:0007669"/>
    <property type="project" value="UniProtKB-EC"/>
</dbReference>
<dbReference type="Pfam" id="PF23469">
    <property type="entry name" value="KH_12"/>
    <property type="match status" value="1"/>
</dbReference>
<dbReference type="PROSITE" id="PS51195">
    <property type="entry name" value="Q_MOTIF"/>
    <property type="match status" value="1"/>
</dbReference>
<evidence type="ECO:0000256" key="7">
    <source>
        <dbReference type="ARBA" id="ARBA00022840"/>
    </source>
</evidence>
<evidence type="ECO:0000259" key="15">
    <source>
        <dbReference type="PROSITE" id="PS51192"/>
    </source>
</evidence>
<keyword evidence="8" id="KW-0508">mRNA splicing</keyword>
<evidence type="ECO:0000256" key="8">
    <source>
        <dbReference type="ARBA" id="ARBA00023187"/>
    </source>
</evidence>
<evidence type="ECO:0000256" key="10">
    <source>
        <dbReference type="ARBA" id="ARBA00037330"/>
    </source>
</evidence>
<keyword evidence="7" id="KW-0067">ATP-binding</keyword>
<evidence type="ECO:0000256" key="9">
    <source>
        <dbReference type="ARBA" id="ARBA00023242"/>
    </source>
</evidence>
<dbReference type="AlphaFoldDB" id="A0A4U0U3K1"/>
<evidence type="ECO:0000256" key="14">
    <source>
        <dbReference type="SAM" id="MobiDB-lite"/>
    </source>
</evidence>
<evidence type="ECO:0000256" key="6">
    <source>
        <dbReference type="ARBA" id="ARBA00022806"/>
    </source>
</evidence>
<feature type="compositionally biased region" description="Acidic residues" evidence="14">
    <location>
        <begin position="396"/>
        <end position="406"/>
    </location>
</feature>
<evidence type="ECO:0000256" key="2">
    <source>
        <dbReference type="ARBA" id="ARBA00012552"/>
    </source>
</evidence>
<dbReference type="PROSITE" id="PS00039">
    <property type="entry name" value="DEAD_ATP_HELICASE"/>
    <property type="match status" value="1"/>
</dbReference>
<comment type="subcellular location">
    <subcellularLocation>
        <location evidence="1">Nucleus</location>
    </subcellularLocation>
</comment>
<dbReference type="CDD" id="cd18787">
    <property type="entry name" value="SF2_C_DEAD"/>
    <property type="match status" value="1"/>
</dbReference>
<dbReference type="Pfam" id="PF00270">
    <property type="entry name" value="DEAD"/>
    <property type="match status" value="1"/>
</dbReference>
<gene>
    <name evidence="18" type="ORF">B0A50_02992</name>
</gene>
<dbReference type="InterPro" id="IPR014001">
    <property type="entry name" value="Helicase_ATP-bd"/>
</dbReference>
<feature type="compositionally biased region" description="Basic and acidic residues" evidence="14">
    <location>
        <begin position="93"/>
        <end position="103"/>
    </location>
</feature>
<dbReference type="PROSITE" id="PS51192">
    <property type="entry name" value="HELICASE_ATP_BIND_1"/>
    <property type="match status" value="1"/>
</dbReference>
<dbReference type="GO" id="GO:0003676">
    <property type="term" value="F:nucleic acid binding"/>
    <property type="evidence" value="ECO:0007669"/>
    <property type="project" value="InterPro"/>
</dbReference>
<dbReference type="GO" id="GO:0005524">
    <property type="term" value="F:ATP binding"/>
    <property type="evidence" value="ECO:0007669"/>
    <property type="project" value="UniProtKB-KW"/>
</dbReference>
<dbReference type="GO" id="GO:0006397">
    <property type="term" value="P:mRNA processing"/>
    <property type="evidence" value="ECO:0007669"/>
    <property type="project" value="UniProtKB-KW"/>
</dbReference>
<evidence type="ECO:0000259" key="16">
    <source>
        <dbReference type="PROSITE" id="PS51194"/>
    </source>
</evidence>
<evidence type="ECO:0000256" key="13">
    <source>
        <dbReference type="PROSITE-ProRule" id="PRU00552"/>
    </source>
</evidence>
<sequence>MNRTAGGCRQGDIRTGGRVSSGEREQRLSVKKSSSAFKSEQSTKTLECIIEGISAKGAGGRRLVEFELQHAIELTEGSTTAEATTATTTASGREAETGKREDPGTATRSGPSDATMVAATMTAGGIDHATDTATTQDIPITDTFARRDPERETGRETVLPKRLKRDDWSPARSHGHDTKDRKSDPKSAQESQSPRPSADDEAEAARKERLQARVANWKKNVHYGEKKPESGASSPTVKIEDKSSPAPPTAASGETKASSPAPYAGKFDPKAIAKRAAAALEKQKSALGGDVVIPKSAIEASNIYGASVADNSKVAHSSRVTNVSKPLKGNAKISGFGLNKAAAGKSDKPAASKATASLDEDDVVERKLEKLPDMTAVPDNESAALADNAEEHRDIDDDIRTDDEEAGATREAARKRAEEAQAEQPEVVMTDGDDAKPADSVDVNMTDEEEKDPLDAFMESMQSSLPKTGMDSLPPSRVNRNEKAVFENDAGDDYTAVGDDTDDYLALTKKGQKKDIPLVDHSKIEYEPFRKAFYSEPVELAEMSQEDVDMLRLDLDRIAIKGKDAPKPILKWAQGGFGTQILDVIRNLKYEKPTPIQAQTLPAIMSGRDTIGIAKTGSGKTAAYLLPMFRHIKDQRPLRKLEGPISLIMAPTRDLALQIHQDCKPYLKALNLRAVCCYGGASVSQQIADLKRGAEIAVCTAGRLLDLLTSNSGRVLSFKRITYFVLDEADRMFDMGFEPQITSILKNIRPDRQTVAFSATFPKAMEALCRRHLNKPLEILVGDRTVVAPEVAQVIEIRSDDTKFKRLLQLLGELLEGDEEALSLIFVERQETADMLYKEIIAKGYPTVSIHGGREQADRDQALKDFKDGIVPVMVATSVAARGLDVQQLKLVVNYDCPNHLEDYVHRSGRTGRAGRLGTAVTFVTPEQDRYANFLVRALKDSGREIPEDLQKLCDVHSGKIEAGEAKKLGSGFGGRGIERLDQAREVERIRERKQYKTEGEPEEEDAGDKKKSESKQREVDKLVASAAGKTTEREVKAAEAPPGQPIIPTVLSEHLSNAMKVQKAATPPPAGKTKGKDAAKDAAKVAADLIDARLLGQKVGTRPGGPVDNRGPDAGAYHATLEINDFPQKARWDVTNRTNVAKILDSTGTSITNKGNFYAKDKQPKPGEPPKLYILVEGDTEIVVENAMMQLTRLLKEGTLAALEADSHAPASGRYKVV</sequence>
<dbReference type="InterPro" id="IPR056149">
    <property type="entry name" value="PRP5/DDX46/KHDC4_KH"/>
</dbReference>
<keyword evidence="6" id="KW-0347">Helicase</keyword>
<evidence type="ECO:0000256" key="5">
    <source>
        <dbReference type="ARBA" id="ARBA00022801"/>
    </source>
</evidence>
<feature type="domain" description="Helicase ATP-binding" evidence="15">
    <location>
        <begin position="601"/>
        <end position="779"/>
    </location>
</feature>
<accession>A0A4U0U3K1</accession>
<evidence type="ECO:0000256" key="12">
    <source>
        <dbReference type="ARBA" id="ARBA00047984"/>
    </source>
</evidence>
<keyword evidence="5" id="KW-0378">Hydrolase</keyword>
<name>A0A4U0U3K1_9PEZI</name>
<feature type="region of interest" description="Disordered" evidence="14">
    <location>
        <begin position="77"/>
        <end position="113"/>
    </location>
</feature>
<comment type="catalytic activity">
    <reaction evidence="12">
        <text>ATP + H2O = ADP + phosphate + H(+)</text>
        <dbReference type="Rhea" id="RHEA:13065"/>
        <dbReference type="ChEBI" id="CHEBI:15377"/>
        <dbReference type="ChEBI" id="CHEBI:15378"/>
        <dbReference type="ChEBI" id="CHEBI:30616"/>
        <dbReference type="ChEBI" id="CHEBI:43474"/>
        <dbReference type="ChEBI" id="CHEBI:456216"/>
        <dbReference type="EC" id="3.6.4.13"/>
    </reaction>
</comment>
<dbReference type="GO" id="GO:0005634">
    <property type="term" value="C:nucleus"/>
    <property type="evidence" value="ECO:0007669"/>
    <property type="project" value="UniProtKB-SubCell"/>
</dbReference>
<feature type="domain" description="DEAD-box RNA helicase Q" evidence="17">
    <location>
        <begin position="570"/>
        <end position="598"/>
    </location>
</feature>
<dbReference type="InterPro" id="IPR027417">
    <property type="entry name" value="P-loop_NTPase"/>
</dbReference>
<feature type="region of interest" description="Disordered" evidence="14">
    <location>
        <begin position="340"/>
        <end position="453"/>
    </location>
</feature>
<comment type="similarity">
    <text evidence="11">Belongs to the DEAD box helicase family. DDX46/PRP5 subfamily.</text>
</comment>
<dbReference type="SMART" id="SM00487">
    <property type="entry name" value="DEXDc"/>
    <property type="match status" value="1"/>
</dbReference>
<dbReference type="Gene3D" id="3.40.50.300">
    <property type="entry name" value="P-loop containing nucleotide triphosphate hydrolases"/>
    <property type="match status" value="2"/>
</dbReference>
<protein>
    <recommendedName>
        <fullName evidence="2">RNA helicase</fullName>
        <ecNumber evidence="2">3.6.4.13</ecNumber>
    </recommendedName>
</protein>
<feature type="compositionally biased region" description="Basic and acidic residues" evidence="14">
    <location>
        <begin position="144"/>
        <end position="187"/>
    </location>
</feature>
<dbReference type="FunFam" id="3.40.50.300:FF:000079">
    <property type="entry name" value="probable ATP-dependent RNA helicase DDX17"/>
    <property type="match status" value="1"/>
</dbReference>
<feature type="region of interest" description="Disordered" evidence="14">
    <location>
        <begin position="984"/>
        <end position="1047"/>
    </location>
</feature>
<feature type="compositionally biased region" description="Basic and acidic residues" evidence="14">
    <location>
        <begin position="984"/>
        <end position="1000"/>
    </location>
</feature>
<dbReference type="EMBL" id="NAJL01000017">
    <property type="protein sequence ID" value="TKA28665.1"/>
    <property type="molecule type" value="Genomic_DNA"/>
</dbReference>
<evidence type="ECO:0000256" key="3">
    <source>
        <dbReference type="ARBA" id="ARBA00022664"/>
    </source>
</evidence>
<feature type="compositionally biased region" description="Polar residues" evidence="14">
    <location>
        <begin position="31"/>
        <end position="43"/>
    </location>
</feature>
<feature type="compositionally biased region" description="Basic and acidic residues" evidence="14">
    <location>
        <begin position="407"/>
        <end position="419"/>
    </location>
</feature>
<keyword evidence="19" id="KW-1185">Reference proteome</keyword>
<keyword evidence="3" id="KW-0507">mRNA processing</keyword>
<dbReference type="GO" id="GO:0016787">
    <property type="term" value="F:hydrolase activity"/>
    <property type="evidence" value="ECO:0007669"/>
    <property type="project" value="UniProtKB-KW"/>
</dbReference>
<evidence type="ECO:0000256" key="11">
    <source>
        <dbReference type="ARBA" id="ARBA00038511"/>
    </source>
</evidence>
<reference evidence="18 19" key="1">
    <citation type="submission" date="2017-03" db="EMBL/GenBank/DDBJ databases">
        <title>Genomes of endolithic fungi from Antarctica.</title>
        <authorList>
            <person name="Coleine C."/>
            <person name="Masonjones S."/>
            <person name="Stajich J.E."/>
        </authorList>
    </citation>
    <scope>NUCLEOTIDE SEQUENCE [LARGE SCALE GENOMIC DNA]</scope>
    <source>
        <strain evidence="18 19">CCFEE 6315</strain>
    </source>
</reference>
<organism evidence="18 19">
    <name type="scientific">Salinomyces thailandicus</name>
    <dbReference type="NCBI Taxonomy" id="706561"/>
    <lineage>
        <taxon>Eukaryota</taxon>
        <taxon>Fungi</taxon>
        <taxon>Dikarya</taxon>
        <taxon>Ascomycota</taxon>
        <taxon>Pezizomycotina</taxon>
        <taxon>Dothideomycetes</taxon>
        <taxon>Dothideomycetidae</taxon>
        <taxon>Mycosphaerellales</taxon>
        <taxon>Teratosphaeriaceae</taxon>
        <taxon>Salinomyces</taxon>
    </lineage>
</organism>
<evidence type="ECO:0000256" key="4">
    <source>
        <dbReference type="ARBA" id="ARBA00022741"/>
    </source>
</evidence>
<feature type="region of interest" description="Disordered" evidence="14">
    <location>
        <begin position="1"/>
        <end position="43"/>
    </location>
</feature>
<feature type="region of interest" description="Disordered" evidence="14">
    <location>
        <begin position="126"/>
        <end position="266"/>
    </location>
</feature>
<keyword evidence="4" id="KW-0547">Nucleotide-binding</keyword>
<dbReference type="SUPFAM" id="SSF52540">
    <property type="entry name" value="P-loop containing nucleoside triphosphate hydrolases"/>
    <property type="match status" value="1"/>
</dbReference>
<feature type="compositionally biased region" description="Low complexity" evidence="14">
    <location>
        <begin position="77"/>
        <end position="92"/>
    </location>
</feature>
<dbReference type="PANTHER" id="PTHR47958">
    <property type="entry name" value="ATP-DEPENDENT RNA HELICASE DBP3"/>
    <property type="match status" value="1"/>
</dbReference>
<dbReference type="OrthoDB" id="196131at2759"/>
<dbReference type="InterPro" id="IPR001650">
    <property type="entry name" value="Helicase_C-like"/>
</dbReference>